<keyword evidence="1" id="KW-0805">Transcription regulation</keyword>
<evidence type="ECO:0000313" key="7">
    <source>
        <dbReference type="Proteomes" id="UP001214854"/>
    </source>
</evidence>
<dbReference type="PANTHER" id="PTHR33204">
    <property type="entry name" value="TRANSCRIPTIONAL REGULATOR, MARR FAMILY"/>
    <property type="match status" value="1"/>
</dbReference>
<reference evidence="6 7" key="1">
    <citation type="submission" date="2023-01" db="EMBL/GenBank/DDBJ databases">
        <title>Novel species of the genus Asticcacaulis isolated from rivers.</title>
        <authorList>
            <person name="Lu H."/>
        </authorList>
    </citation>
    <scope>NUCLEOTIDE SEQUENCE [LARGE SCALE GENOMIC DNA]</scope>
    <source>
        <strain evidence="6 7">BYS171W</strain>
    </source>
</reference>
<keyword evidence="2" id="KW-0238">DNA-binding</keyword>
<keyword evidence="7" id="KW-1185">Reference proteome</keyword>
<dbReference type="EMBL" id="JAQQKX010000001">
    <property type="protein sequence ID" value="MDC7681814.1"/>
    <property type="molecule type" value="Genomic_DNA"/>
</dbReference>
<evidence type="ECO:0000259" key="5">
    <source>
        <dbReference type="PROSITE" id="PS51118"/>
    </source>
</evidence>
<comment type="caution">
    <text evidence="6">The sequence shown here is derived from an EMBL/GenBank/DDBJ whole genome shotgun (WGS) entry which is preliminary data.</text>
</comment>
<gene>
    <name evidence="6" type="ORF">PQU92_00895</name>
</gene>
<feature type="domain" description="HTH hxlR-type" evidence="5">
    <location>
        <begin position="45"/>
        <end position="144"/>
    </location>
</feature>
<organism evidence="6 7">
    <name type="scientific">Asticcacaulis aquaticus</name>
    <dbReference type="NCBI Taxonomy" id="2984212"/>
    <lineage>
        <taxon>Bacteria</taxon>
        <taxon>Pseudomonadati</taxon>
        <taxon>Pseudomonadota</taxon>
        <taxon>Alphaproteobacteria</taxon>
        <taxon>Caulobacterales</taxon>
        <taxon>Caulobacteraceae</taxon>
        <taxon>Asticcacaulis</taxon>
    </lineage>
</organism>
<dbReference type="RefSeq" id="WP_272746333.1">
    <property type="nucleotide sequence ID" value="NZ_JAQQKX010000001.1"/>
</dbReference>
<dbReference type="InterPro" id="IPR036388">
    <property type="entry name" value="WH-like_DNA-bd_sf"/>
</dbReference>
<dbReference type="Pfam" id="PF01638">
    <property type="entry name" value="HxlR"/>
    <property type="match status" value="1"/>
</dbReference>
<dbReference type="Proteomes" id="UP001214854">
    <property type="component" value="Unassembled WGS sequence"/>
</dbReference>
<keyword evidence="3" id="KW-0804">Transcription</keyword>
<evidence type="ECO:0000256" key="2">
    <source>
        <dbReference type="ARBA" id="ARBA00023125"/>
    </source>
</evidence>
<evidence type="ECO:0000256" key="1">
    <source>
        <dbReference type="ARBA" id="ARBA00023015"/>
    </source>
</evidence>
<feature type="region of interest" description="Disordered" evidence="4">
    <location>
        <begin position="1"/>
        <end position="27"/>
    </location>
</feature>
<dbReference type="PANTHER" id="PTHR33204:SF37">
    <property type="entry name" value="HTH-TYPE TRANSCRIPTIONAL REGULATOR YODB"/>
    <property type="match status" value="1"/>
</dbReference>
<name>A0ABT5HP26_9CAUL</name>
<dbReference type="SUPFAM" id="SSF46785">
    <property type="entry name" value="Winged helix' DNA-binding domain"/>
    <property type="match status" value="1"/>
</dbReference>
<proteinExistence type="predicted"/>
<protein>
    <submittedName>
        <fullName evidence="6">Helix-turn-helix domain-containing protein</fullName>
    </submittedName>
</protein>
<dbReference type="PROSITE" id="PS51118">
    <property type="entry name" value="HTH_HXLR"/>
    <property type="match status" value="1"/>
</dbReference>
<evidence type="ECO:0000313" key="6">
    <source>
        <dbReference type="EMBL" id="MDC7681814.1"/>
    </source>
</evidence>
<accession>A0ABT5HP26</accession>
<sequence length="195" mass="21239">MAKTSPAGKSAPKVAPKTARKPVAKATAKPAAIKEAITRGPRSKCPINLMLEAVGDSWSLLIIRDLMFKGRSTYKAFLGAEEKIATNILADRLVKLEAAGLISKSTDPEDARKFIYKLTEKGADLAPLLVEMMLWSNKYHITDTPKDFLASLQKNKTAFATRVVKDINSAVAPKTPVVPVKIEPKDETLSLFDGF</sequence>
<dbReference type="Gene3D" id="1.10.10.10">
    <property type="entry name" value="Winged helix-like DNA-binding domain superfamily/Winged helix DNA-binding domain"/>
    <property type="match status" value="1"/>
</dbReference>
<dbReference type="InterPro" id="IPR036390">
    <property type="entry name" value="WH_DNA-bd_sf"/>
</dbReference>
<dbReference type="InterPro" id="IPR002577">
    <property type="entry name" value="HTH_HxlR"/>
</dbReference>
<evidence type="ECO:0000256" key="4">
    <source>
        <dbReference type="SAM" id="MobiDB-lite"/>
    </source>
</evidence>
<evidence type="ECO:0000256" key="3">
    <source>
        <dbReference type="ARBA" id="ARBA00023163"/>
    </source>
</evidence>